<evidence type="ECO:0000256" key="4">
    <source>
        <dbReference type="ARBA" id="ARBA00022692"/>
    </source>
</evidence>
<evidence type="ECO:0000313" key="14">
    <source>
        <dbReference type="Proteomes" id="UP000027192"/>
    </source>
</evidence>
<evidence type="ECO:0000256" key="8">
    <source>
        <dbReference type="ARBA" id="ARBA00029447"/>
    </source>
</evidence>
<evidence type="ECO:0000256" key="7">
    <source>
        <dbReference type="ARBA" id="ARBA00023224"/>
    </source>
</evidence>
<keyword evidence="2" id="KW-1003">Cell membrane</keyword>
<evidence type="ECO:0000256" key="10">
    <source>
        <dbReference type="SAM" id="Phobius"/>
    </source>
</evidence>
<evidence type="ECO:0000313" key="13">
    <source>
        <dbReference type="EMBL" id="KDM90400.1"/>
    </source>
</evidence>
<keyword evidence="14" id="KW-1185">Reference proteome</keyword>
<evidence type="ECO:0000256" key="9">
    <source>
        <dbReference type="PROSITE-ProRule" id="PRU00284"/>
    </source>
</evidence>
<gene>
    <name evidence="13" type="ORF">EA58_16875</name>
</gene>
<dbReference type="SMART" id="SM00283">
    <property type="entry name" value="MA"/>
    <property type="match status" value="1"/>
</dbReference>
<dbReference type="Gene3D" id="1.10.287.950">
    <property type="entry name" value="Methyl-accepting chemotaxis protein"/>
    <property type="match status" value="1"/>
</dbReference>
<evidence type="ECO:0000256" key="6">
    <source>
        <dbReference type="ARBA" id="ARBA00023136"/>
    </source>
</evidence>
<organism evidence="13 14">
    <name type="scientific">Photobacterium galatheae</name>
    <dbReference type="NCBI Taxonomy" id="1654360"/>
    <lineage>
        <taxon>Bacteria</taxon>
        <taxon>Pseudomonadati</taxon>
        <taxon>Pseudomonadota</taxon>
        <taxon>Gammaproteobacteria</taxon>
        <taxon>Vibrionales</taxon>
        <taxon>Vibrionaceae</taxon>
        <taxon>Photobacterium</taxon>
    </lineage>
</organism>
<dbReference type="Pfam" id="PF00015">
    <property type="entry name" value="MCPsignal"/>
    <property type="match status" value="1"/>
</dbReference>
<dbReference type="EMBL" id="JMIB01000032">
    <property type="protein sequence ID" value="KDM90400.1"/>
    <property type="molecule type" value="Genomic_DNA"/>
</dbReference>
<evidence type="ECO:0000256" key="11">
    <source>
        <dbReference type="SAM" id="SignalP"/>
    </source>
</evidence>
<dbReference type="Gene3D" id="3.30.450.20">
    <property type="entry name" value="PAS domain"/>
    <property type="match status" value="1"/>
</dbReference>
<dbReference type="PANTHER" id="PTHR32089:SF112">
    <property type="entry name" value="LYSOZYME-LIKE PROTEIN-RELATED"/>
    <property type="match status" value="1"/>
</dbReference>
<feature type="signal peptide" evidence="11">
    <location>
        <begin position="1"/>
        <end position="21"/>
    </location>
</feature>
<dbReference type="STRING" id="1654360.EA58_16875"/>
<dbReference type="Proteomes" id="UP000027192">
    <property type="component" value="Unassembled WGS sequence"/>
</dbReference>
<feature type="transmembrane region" description="Helical" evidence="10">
    <location>
        <begin position="385"/>
        <end position="405"/>
    </location>
</feature>
<evidence type="ECO:0000256" key="2">
    <source>
        <dbReference type="ARBA" id="ARBA00022475"/>
    </source>
</evidence>
<accession>A0A066RIX4</accession>
<dbReference type="SUPFAM" id="SSF58104">
    <property type="entry name" value="Methyl-accepting chemotaxis protein (MCP) signaling domain"/>
    <property type="match status" value="1"/>
</dbReference>
<keyword evidence="6 10" id="KW-0472">Membrane</keyword>
<feature type="chain" id="PRO_5001625849" description="Methyl-accepting transducer domain-containing protein" evidence="11">
    <location>
        <begin position="22"/>
        <end position="740"/>
    </location>
</feature>
<dbReference type="GO" id="GO:0006935">
    <property type="term" value="P:chemotaxis"/>
    <property type="evidence" value="ECO:0007669"/>
    <property type="project" value="UniProtKB-KW"/>
</dbReference>
<dbReference type="InterPro" id="IPR004089">
    <property type="entry name" value="MCPsignal_dom"/>
</dbReference>
<reference evidence="13 14" key="1">
    <citation type="submission" date="2014-04" db="EMBL/GenBank/DDBJ databases">
        <title>Draft genome sequence of Photobacterium halotolerans S2753: a solonamide, ngercheumicin and holomycin producer.</title>
        <authorList>
            <person name="Machado H.R."/>
            <person name="Gram L."/>
        </authorList>
    </citation>
    <scope>NUCLEOTIDE SEQUENCE [LARGE SCALE GENOMIC DNA]</scope>
    <source>
        <strain evidence="13 14">S2753</strain>
    </source>
</reference>
<feature type="domain" description="Methyl-accepting transducer" evidence="12">
    <location>
        <begin position="468"/>
        <end position="704"/>
    </location>
</feature>
<dbReference type="InterPro" id="IPR033479">
    <property type="entry name" value="dCache_1"/>
</dbReference>
<dbReference type="AlphaFoldDB" id="A0A066RIX4"/>
<dbReference type="GO" id="GO:0007165">
    <property type="term" value="P:signal transduction"/>
    <property type="evidence" value="ECO:0007669"/>
    <property type="project" value="UniProtKB-KW"/>
</dbReference>
<comment type="caution">
    <text evidence="13">The sequence shown here is derived from an EMBL/GenBank/DDBJ whole genome shotgun (WGS) entry which is preliminary data.</text>
</comment>
<keyword evidence="5 10" id="KW-1133">Transmembrane helix</keyword>
<dbReference type="Pfam" id="PF02743">
    <property type="entry name" value="dCache_1"/>
    <property type="match status" value="1"/>
</dbReference>
<dbReference type="PROSITE" id="PS50111">
    <property type="entry name" value="CHEMOTAXIS_TRANSDUC_2"/>
    <property type="match status" value="1"/>
</dbReference>
<evidence type="ECO:0000259" key="12">
    <source>
        <dbReference type="PROSITE" id="PS50111"/>
    </source>
</evidence>
<dbReference type="InterPro" id="IPR004090">
    <property type="entry name" value="Chemotax_Me-accpt_rcpt"/>
</dbReference>
<keyword evidence="7 9" id="KW-0807">Transducer</keyword>
<dbReference type="FunFam" id="1.10.287.950:FF:000001">
    <property type="entry name" value="Methyl-accepting chemotaxis sensory transducer"/>
    <property type="match status" value="1"/>
</dbReference>
<dbReference type="PANTHER" id="PTHR32089">
    <property type="entry name" value="METHYL-ACCEPTING CHEMOTAXIS PROTEIN MCPB"/>
    <property type="match status" value="1"/>
</dbReference>
<comment type="similarity">
    <text evidence="8">Belongs to the methyl-accepting chemotaxis (MCP) protein family.</text>
</comment>
<dbReference type="RefSeq" id="WP_036755084.1">
    <property type="nucleotide sequence ID" value="NZ_JAGSGC010000001.1"/>
</dbReference>
<keyword evidence="11" id="KW-0732">Signal</keyword>
<evidence type="ECO:0000256" key="5">
    <source>
        <dbReference type="ARBA" id="ARBA00022989"/>
    </source>
</evidence>
<dbReference type="CDD" id="cd11386">
    <property type="entry name" value="MCP_signal"/>
    <property type="match status" value="1"/>
</dbReference>
<evidence type="ECO:0000256" key="1">
    <source>
        <dbReference type="ARBA" id="ARBA00004651"/>
    </source>
</evidence>
<dbReference type="GO" id="GO:0004888">
    <property type="term" value="F:transmembrane signaling receptor activity"/>
    <property type="evidence" value="ECO:0007669"/>
    <property type="project" value="InterPro"/>
</dbReference>
<dbReference type="GO" id="GO:0005886">
    <property type="term" value="C:plasma membrane"/>
    <property type="evidence" value="ECO:0007669"/>
    <property type="project" value="UniProtKB-SubCell"/>
</dbReference>
<keyword evidence="3" id="KW-0145">Chemotaxis</keyword>
<evidence type="ECO:0000256" key="3">
    <source>
        <dbReference type="ARBA" id="ARBA00022500"/>
    </source>
</evidence>
<proteinExistence type="inferred from homology"/>
<dbReference type="PRINTS" id="PR00260">
    <property type="entry name" value="CHEMTRNSDUCR"/>
</dbReference>
<protein>
    <recommendedName>
        <fullName evidence="12">Methyl-accepting transducer domain-containing protein</fullName>
    </recommendedName>
</protein>
<keyword evidence="4 10" id="KW-0812">Transmembrane</keyword>
<sequence>MKLQHKIMSCLLFTGLLPAAAISLLTMYQASQSLEQQAYNQLESLREVKQDAIERYFNTLTQQITLEASNPLTLNALRDFRQGMADLPAANPNARAQITQFYREQFLPRLKENAPNLNLTAETLANQLSPTAQALQSAYIANSPYGLGEKQRLLNAGHTFYDQAHENFHPFFRDLIDKSGYYDLFLIDAKTGQVLYSVYKEVDFATSLRDGPFRDSLLKDAYQAGLRLPQGQTALIDFNLYLPSYQSPAGFMAAPIYDQNTLSGVLVFQFPIDRLTAIMGVRAGLGQSGETYLVGPDKLMRSNSFIDPINHSVAASFRHPDKGSIDTQAVQRALAGESGIAEITDYKGNTVLSAFAPIALGGTNWVIVAEIDQAEALSAITRLQFSGLTIILAVIALIIPAAIFVSRNITRPIGGEPEHMEQIASTIAEGDLRASMKDNGSSQATGVYASMKAMTAKLSQIINQLKVAASQQRNEAEALAASAVETAQAVSQQEQETAHLAVAIDEMSATAKDISGNIASVAHAGNEAQNSVNDCSLLLQQSSDNLGKMSVDMQEANHKLSLLRKSSDDITKVLETIRGIAEQTNLLALNAAIEAARAGEHGRGFAVVAEEVRDLAQHTQEATNDTAAMLETLLSHGRDVSDVMTQSINHTSRVSEQAVAATEGLQQVVASVEHIAAMTSQIAAASEQQSAVAEEISNNINTINMMSRDTSTAVEQISASSEELSTLSAQLEQITSHFRV</sequence>
<name>A0A066RIX4_9GAMM</name>
<comment type="subcellular location">
    <subcellularLocation>
        <location evidence="1">Cell membrane</location>
        <topology evidence="1">Multi-pass membrane protein</topology>
    </subcellularLocation>
</comment>